<dbReference type="InterPro" id="IPR036390">
    <property type="entry name" value="WH_DNA-bd_sf"/>
</dbReference>
<evidence type="ECO:0000256" key="2">
    <source>
        <dbReference type="ARBA" id="ARBA00023242"/>
    </source>
</evidence>
<keyword evidence="7" id="KW-1185">Reference proteome</keyword>
<feature type="DNA-binding region" description="Fork-head" evidence="3">
    <location>
        <begin position="96"/>
        <end position="185"/>
    </location>
</feature>
<evidence type="ECO:0000256" key="4">
    <source>
        <dbReference type="SAM" id="MobiDB-lite"/>
    </source>
</evidence>
<evidence type="ECO:0000259" key="5">
    <source>
        <dbReference type="PROSITE" id="PS50039"/>
    </source>
</evidence>
<reference evidence="6" key="1">
    <citation type="journal article" date="2023" name="G3 (Bethesda)">
        <title>Whole genome assembly and annotation of the endangered Caribbean coral Acropora cervicornis.</title>
        <authorList>
            <person name="Selwyn J.D."/>
            <person name="Vollmer S.V."/>
        </authorList>
    </citation>
    <scope>NUCLEOTIDE SEQUENCE</scope>
    <source>
        <strain evidence="6">K2</strain>
    </source>
</reference>
<dbReference type="SUPFAM" id="SSF46785">
    <property type="entry name" value="Winged helix' DNA-binding domain"/>
    <property type="match status" value="1"/>
</dbReference>
<comment type="caution">
    <text evidence="6">The sequence shown here is derived from an EMBL/GenBank/DDBJ whole genome shotgun (WGS) entry which is preliminary data.</text>
</comment>
<dbReference type="AlphaFoldDB" id="A0AAD9VE55"/>
<evidence type="ECO:0000256" key="3">
    <source>
        <dbReference type="PROSITE-ProRule" id="PRU00089"/>
    </source>
</evidence>
<dbReference type="Gene3D" id="1.10.10.10">
    <property type="entry name" value="Winged helix-like DNA-binding domain superfamily/Winged helix DNA-binding domain"/>
    <property type="match status" value="1"/>
</dbReference>
<evidence type="ECO:0000313" key="6">
    <source>
        <dbReference type="EMBL" id="KAK2571069.1"/>
    </source>
</evidence>
<dbReference type="InterPro" id="IPR050211">
    <property type="entry name" value="FOX_domain-containing"/>
</dbReference>
<reference evidence="6" key="2">
    <citation type="journal article" date="2023" name="Science">
        <title>Genomic signatures of disease resistance in endangered staghorn corals.</title>
        <authorList>
            <person name="Vollmer S.V."/>
            <person name="Selwyn J.D."/>
            <person name="Despard B.A."/>
            <person name="Roesel C.L."/>
        </authorList>
    </citation>
    <scope>NUCLEOTIDE SEQUENCE</scope>
    <source>
        <strain evidence="6">K2</strain>
    </source>
</reference>
<evidence type="ECO:0000313" key="7">
    <source>
        <dbReference type="Proteomes" id="UP001249851"/>
    </source>
</evidence>
<evidence type="ECO:0000256" key="1">
    <source>
        <dbReference type="ARBA" id="ARBA00023125"/>
    </source>
</evidence>
<dbReference type="InterPro" id="IPR030456">
    <property type="entry name" value="TF_fork_head_CS_2"/>
</dbReference>
<keyword evidence="1 3" id="KW-0238">DNA-binding</keyword>
<protein>
    <submittedName>
        <fullName evidence="6">Fork head domain-containing protein FD2</fullName>
    </submittedName>
</protein>
<dbReference type="Pfam" id="PF00250">
    <property type="entry name" value="Forkhead"/>
    <property type="match status" value="1"/>
</dbReference>
<keyword evidence="2 3" id="KW-0539">Nucleus</keyword>
<dbReference type="EMBL" id="JARQWQ010000006">
    <property type="protein sequence ID" value="KAK2571069.1"/>
    <property type="molecule type" value="Genomic_DNA"/>
</dbReference>
<organism evidence="6 7">
    <name type="scientific">Acropora cervicornis</name>
    <name type="common">Staghorn coral</name>
    <dbReference type="NCBI Taxonomy" id="6130"/>
    <lineage>
        <taxon>Eukaryota</taxon>
        <taxon>Metazoa</taxon>
        <taxon>Cnidaria</taxon>
        <taxon>Anthozoa</taxon>
        <taxon>Hexacorallia</taxon>
        <taxon>Scleractinia</taxon>
        <taxon>Astrocoeniina</taxon>
        <taxon>Acroporidae</taxon>
        <taxon>Acropora</taxon>
    </lineage>
</organism>
<dbReference type="PRINTS" id="PR00053">
    <property type="entry name" value="FORKHEAD"/>
</dbReference>
<dbReference type="GO" id="GO:0000978">
    <property type="term" value="F:RNA polymerase II cis-regulatory region sequence-specific DNA binding"/>
    <property type="evidence" value="ECO:0007669"/>
    <property type="project" value="TreeGrafter"/>
</dbReference>
<feature type="region of interest" description="Disordered" evidence="4">
    <location>
        <begin position="57"/>
        <end position="89"/>
    </location>
</feature>
<accession>A0AAD9VE55</accession>
<dbReference type="Proteomes" id="UP001249851">
    <property type="component" value="Unassembled WGS sequence"/>
</dbReference>
<feature type="compositionally biased region" description="Basic and acidic residues" evidence="4">
    <location>
        <begin position="57"/>
        <end position="66"/>
    </location>
</feature>
<dbReference type="GO" id="GO:0009653">
    <property type="term" value="P:anatomical structure morphogenesis"/>
    <property type="evidence" value="ECO:0007669"/>
    <property type="project" value="TreeGrafter"/>
</dbReference>
<dbReference type="InterPro" id="IPR047519">
    <property type="entry name" value="FH_FOXQ2-like"/>
</dbReference>
<proteinExistence type="predicted"/>
<sequence>MYGMRSSCREDKILDAGAFRFAHSDDGRDFSSQLSRYQLETQTKVLKRTLSKDMTVESLKEGKEDSVAVQSTRGSVDEDEVDEEGGHKDSRNLTETFVAVIARGILSVPSKRMTLSSIYNFIATTFPHFDKEKGPGWRNSVRHNLSSNDCFVKASRAENGKGHYWMIHPKDLPEFSKGNYRRPRKPRRSRCGHPIACSSERSMIGLPLSASFFPYHRKPSISLDVTKPHPPNEPFPRSFGVSPSRYEYFPRAEDNTRFPLSQFHGFSTPPPPYGLFWQDNTAFRNYSTHFQSPSFHPYLYRSSVSQLDNAVGINYA</sequence>
<dbReference type="GO" id="GO:0000981">
    <property type="term" value="F:DNA-binding transcription factor activity, RNA polymerase II-specific"/>
    <property type="evidence" value="ECO:0007669"/>
    <property type="project" value="TreeGrafter"/>
</dbReference>
<dbReference type="CDD" id="cd20035">
    <property type="entry name" value="FH_FOXQ2-like"/>
    <property type="match status" value="1"/>
</dbReference>
<comment type="subcellular location">
    <subcellularLocation>
        <location evidence="3">Nucleus</location>
    </subcellularLocation>
</comment>
<dbReference type="GO" id="GO:0030154">
    <property type="term" value="P:cell differentiation"/>
    <property type="evidence" value="ECO:0007669"/>
    <property type="project" value="TreeGrafter"/>
</dbReference>
<gene>
    <name evidence="6" type="ORF">P5673_003622</name>
</gene>
<dbReference type="SMART" id="SM00339">
    <property type="entry name" value="FH"/>
    <property type="match status" value="1"/>
</dbReference>
<dbReference type="PROSITE" id="PS50039">
    <property type="entry name" value="FORK_HEAD_3"/>
    <property type="match status" value="1"/>
</dbReference>
<dbReference type="GO" id="GO:0005634">
    <property type="term" value="C:nucleus"/>
    <property type="evidence" value="ECO:0007669"/>
    <property type="project" value="UniProtKB-SubCell"/>
</dbReference>
<dbReference type="InterPro" id="IPR036388">
    <property type="entry name" value="WH-like_DNA-bd_sf"/>
</dbReference>
<name>A0AAD9VE55_ACRCE</name>
<feature type="domain" description="Fork-head" evidence="5">
    <location>
        <begin position="96"/>
        <end position="185"/>
    </location>
</feature>
<dbReference type="PROSITE" id="PS00658">
    <property type="entry name" value="FORK_HEAD_2"/>
    <property type="match status" value="1"/>
</dbReference>
<dbReference type="PANTHER" id="PTHR11829">
    <property type="entry name" value="FORKHEAD BOX PROTEIN"/>
    <property type="match status" value="1"/>
</dbReference>
<dbReference type="InterPro" id="IPR001766">
    <property type="entry name" value="Fork_head_dom"/>
</dbReference>
<dbReference type="PANTHER" id="PTHR11829:SF343">
    <property type="entry name" value="FORK-HEAD DOMAIN-CONTAINING PROTEIN"/>
    <property type="match status" value="1"/>
</dbReference>